<sequence>MQGDYKLKTKNQKLKLRDSKKLTESQREEWFAWIKREKKEGRIYYSVVSIQPKTVDRINVTASANRAAGRAIRNVLEKSGVNLKQVRIRLDGGIYPSLKTSAEGGPAFGGEIHSTKTVIKGDEKIPAISLASIVAKVTRDRYMVRLAKRFPKYGFEKHKGYGTRMHRVRIKKHGISPHHRLTFLKKYTTLG</sequence>
<keyword evidence="5" id="KW-0963">Cytoplasm</keyword>
<evidence type="ECO:0000256" key="6">
    <source>
        <dbReference type="ARBA" id="ARBA00022722"/>
    </source>
</evidence>
<evidence type="ECO:0000256" key="3">
    <source>
        <dbReference type="ARBA" id="ARBA00004496"/>
    </source>
</evidence>
<dbReference type="EMBL" id="LCKF01000021">
    <property type="protein sequence ID" value="KKT90974.1"/>
    <property type="molecule type" value="Genomic_DNA"/>
</dbReference>
<dbReference type="GO" id="GO:0006298">
    <property type="term" value="P:mismatch repair"/>
    <property type="evidence" value="ECO:0007669"/>
    <property type="project" value="TreeGrafter"/>
</dbReference>
<dbReference type="GO" id="GO:0043137">
    <property type="term" value="P:DNA replication, removal of RNA primer"/>
    <property type="evidence" value="ECO:0007669"/>
    <property type="project" value="TreeGrafter"/>
</dbReference>
<comment type="caution">
    <text evidence="11">Lacks conserved residue(s) required for the propagation of feature annotation.</text>
</comment>
<dbReference type="PROSITE" id="PS51975">
    <property type="entry name" value="RNASE_H_2"/>
    <property type="match status" value="1"/>
</dbReference>
<evidence type="ECO:0000256" key="4">
    <source>
        <dbReference type="ARBA" id="ARBA00008378"/>
    </source>
</evidence>
<dbReference type="InterPro" id="IPR024567">
    <property type="entry name" value="RNase_HII/HIII_dom"/>
</dbReference>
<dbReference type="PATRIC" id="fig|1618662.3.peg.435"/>
<comment type="similarity">
    <text evidence="4">Belongs to the RNase HII family. RnhC subfamily.</text>
</comment>
<dbReference type="InterPro" id="IPR036397">
    <property type="entry name" value="RNaseH_sf"/>
</dbReference>
<dbReference type="CDD" id="cd07182">
    <property type="entry name" value="RNase_HII_bacteria_HII_like"/>
    <property type="match status" value="1"/>
</dbReference>
<comment type="catalytic activity">
    <reaction evidence="1 12">
        <text>Endonucleolytic cleavage to 5'-phosphomonoester.</text>
        <dbReference type="EC" id="3.1.26.4"/>
    </reaction>
</comment>
<evidence type="ECO:0000313" key="14">
    <source>
        <dbReference type="EMBL" id="KKT90974.1"/>
    </source>
</evidence>
<dbReference type="GO" id="GO:0046872">
    <property type="term" value="F:metal ion binding"/>
    <property type="evidence" value="ECO:0007669"/>
    <property type="project" value="UniProtKB-KW"/>
</dbReference>
<dbReference type="GO" id="GO:0032299">
    <property type="term" value="C:ribonuclease H2 complex"/>
    <property type="evidence" value="ECO:0007669"/>
    <property type="project" value="TreeGrafter"/>
</dbReference>
<keyword evidence="6 12" id="KW-0540">Nuclease</keyword>
<accession>A0A0G1P3K6</accession>
<feature type="domain" description="RNase H type-2" evidence="13">
    <location>
        <begin position="1"/>
        <end position="191"/>
    </location>
</feature>
<comment type="subcellular location">
    <subcellularLocation>
        <location evidence="3">Cytoplasm</location>
    </subcellularLocation>
</comment>
<keyword evidence="10" id="KW-0464">Manganese</keyword>
<dbReference type="GO" id="GO:0004523">
    <property type="term" value="F:RNA-DNA hybrid ribonuclease activity"/>
    <property type="evidence" value="ECO:0007669"/>
    <property type="project" value="UniProtKB-EC"/>
</dbReference>
<evidence type="ECO:0000256" key="9">
    <source>
        <dbReference type="ARBA" id="ARBA00022801"/>
    </source>
</evidence>
<dbReference type="Gene3D" id="3.30.420.10">
    <property type="entry name" value="Ribonuclease H-like superfamily/Ribonuclease H"/>
    <property type="match status" value="1"/>
</dbReference>
<evidence type="ECO:0000256" key="10">
    <source>
        <dbReference type="ARBA" id="ARBA00023211"/>
    </source>
</evidence>
<dbReference type="Pfam" id="PF01351">
    <property type="entry name" value="RNase_HII"/>
    <property type="match status" value="1"/>
</dbReference>
<reference evidence="14 15" key="1">
    <citation type="journal article" date="2015" name="Nature">
        <title>rRNA introns, odd ribosomes, and small enigmatic genomes across a large radiation of phyla.</title>
        <authorList>
            <person name="Brown C.T."/>
            <person name="Hug L.A."/>
            <person name="Thomas B.C."/>
            <person name="Sharon I."/>
            <person name="Castelle C.J."/>
            <person name="Singh A."/>
            <person name="Wilkins M.J."/>
            <person name="Williams K.H."/>
            <person name="Banfield J.F."/>
        </authorList>
    </citation>
    <scope>NUCLEOTIDE SEQUENCE [LARGE SCALE GENOMIC DNA]</scope>
</reference>
<proteinExistence type="inferred from homology"/>
<dbReference type="GO" id="GO:0003723">
    <property type="term" value="F:RNA binding"/>
    <property type="evidence" value="ECO:0007669"/>
    <property type="project" value="UniProtKB-UniRule"/>
</dbReference>
<evidence type="ECO:0000313" key="15">
    <source>
        <dbReference type="Proteomes" id="UP000033966"/>
    </source>
</evidence>
<evidence type="ECO:0000256" key="12">
    <source>
        <dbReference type="RuleBase" id="RU003515"/>
    </source>
</evidence>
<dbReference type="Proteomes" id="UP000033966">
    <property type="component" value="Unassembled WGS sequence"/>
</dbReference>
<dbReference type="SUPFAM" id="SSF53098">
    <property type="entry name" value="Ribonuclease H-like"/>
    <property type="match status" value="1"/>
</dbReference>
<evidence type="ECO:0000256" key="8">
    <source>
        <dbReference type="ARBA" id="ARBA00022759"/>
    </source>
</evidence>
<dbReference type="EC" id="3.1.26.4" evidence="12"/>
<keyword evidence="7" id="KW-0479">Metal-binding</keyword>
<evidence type="ECO:0000256" key="11">
    <source>
        <dbReference type="PROSITE-ProRule" id="PRU01319"/>
    </source>
</evidence>
<protein>
    <recommendedName>
        <fullName evidence="12">Ribonuclease</fullName>
        <ecNumber evidence="12">3.1.26.4</ecNumber>
    </recommendedName>
</protein>
<dbReference type="PANTHER" id="PTHR10954:SF23">
    <property type="entry name" value="RIBONUCLEASE"/>
    <property type="match status" value="1"/>
</dbReference>
<dbReference type="AlphaFoldDB" id="A0A0G1P3K6"/>
<evidence type="ECO:0000256" key="7">
    <source>
        <dbReference type="ARBA" id="ARBA00022723"/>
    </source>
</evidence>
<dbReference type="InterPro" id="IPR022898">
    <property type="entry name" value="RNase_HII"/>
</dbReference>
<evidence type="ECO:0000256" key="2">
    <source>
        <dbReference type="ARBA" id="ARBA00004065"/>
    </source>
</evidence>
<evidence type="ECO:0000259" key="13">
    <source>
        <dbReference type="PROSITE" id="PS51975"/>
    </source>
</evidence>
<dbReference type="InterPro" id="IPR012337">
    <property type="entry name" value="RNaseH-like_sf"/>
</dbReference>
<evidence type="ECO:0000256" key="5">
    <source>
        <dbReference type="ARBA" id="ARBA00022490"/>
    </source>
</evidence>
<evidence type="ECO:0000256" key="1">
    <source>
        <dbReference type="ARBA" id="ARBA00000077"/>
    </source>
</evidence>
<name>A0A0G1P3K6_9BACT</name>
<organism evidence="14 15">
    <name type="scientific">Candidatus Jorgensenbacteria bacterium GW2011_GWA2_45_13</name>
    <dbReference type="NCBI Taxonomy" id="1618662"/>
    <lineage>
        <taxon>Bacteria</taxon>
        <taxon>Candidatus Joergenseniibacteriota</taxon>
    </lineage>
</organism>
<dbReference type="GO" id="GO:0005737">
    <property type="term" value="C:cytoplasm"/>
    <property type="evidence" value="ECO:0007669"/>
    <property type="project" value="UniProtKB-SubCell"/>
</dbReference>
<dbReference type="PANTHER" id="PTHR10954">
    <property type="entry name" value="RIBONUCLEASE H2 SUBUNIT A"/>
    <property type="match status" value="1"/>
</dbReference>
<comment type="caution">
    <text evidence="14">The sequence shown here is derived from an EMBL/GenBank/DDBJ whole genome shotgun (WGS) entry which is preliminary data.</text>
</comment>
<keyword evidence="9 12" id="KW-0378">Hydrolase</keyword>
<comment type="function">
    <text evidence="2 12">Endonuclease that specifically degrades the RNA of RNA-DNA hybrids.</text>
</comment>
<keyword evidence="8 12" id="KW-0255">Endonuclease</keyword>
<gene>
    <name evidence="14" type="ORF">UW92_C0021G0022</name>
</gene>
<dbReference type="InterPro" id="IPR001352">
    <property type="entry name" value="RNase_HII/HIII"/>
</dbReference>